<organism evidence="1 2">
    <name type="scientific">Chitinimonas arctica</name>
    <dbReference type="NCBI Taxonomy" id="2594795"/>
    <lineage>
        <taxon>Bacteria</taxon>
        <taxon>Pseudomonadati</taxon>
        <taxon>Pseudomonadota</taxon>
        <taxon>Betaproteobacteria</taxon>
        <taxon>Neisseriales</taxon>
        <taxon>Chitinibacteraceae</taxon>
        <taxon>Chitinimonas</taxon>
    </lineage>
</organism>
<dbReference type="RefSeq" id="WP_144279538.1">
    <property type="nucleotide sequence ID" value="NZ_CP041730.1"/>
</dbReference>
<dbReference type="Pfam" id="PF06804">
    <property type="entry name" value="Lipoprotein_18"/>
    <property type="match status" value="1"/>
</dbReference>
<dbReference type="Proteomes" id="UP000317550">
    <property type="component" value="Chromosome"/>
</dbReference>
<gene>
    <name evidence="1" type="primary">bamC</name>
    <name evidence="1" type="ORF">FNU76_18365</name>
</gene>
<accession>A0A516SJ28</accession>
<name>A0A516SJ28_9NEIS</name>
<reference evidence="2" key="1">
    <citation type="submission" date="2019-07" db="EMBL/GenBank/DDBJ databases">
        <title>Chitinimonas sp. nov., isolated from Ny-Alesund, arctica soil.</title>
        <authorList>
            <person name="Xu Q."/>
            <person name="Peng F."/>
        </authorList>
    </citation>
    <scope>NUCLEOTIDE SEQUENCE [LARGE SCALE GENOMIC DNA]</scope>
    <source>
        <strain evidence="2">R3-44</strain>
    </source>
</reference>
<dbReference type="KEGG" id="cari:FNU76_18365"/>
<evidence type="ECO:0000313" key="2">
    <source>
        <dbReference type="Proteomes" id="UP000317550"/>
    </source>
</evidence>
<dbReference type="InterPro" id="IPR042268">
    <property type="entry name" value="BamC_C"/>
</dbReference>
<dbReference type="InterPro" id="IPR010653">
    <property type="entry name" value="NlpB/DapX"/>
</dbReference>
<keyword evidence="2" id="KW-1185">Reference proteome</keyword>
<dbReference type="Gene3D" id="3.30.310.170">
    <property type="entry name" value="Outer membrane protein assembly factor BamC"/>
    <property type="match status" value="1"/>
</dbReference>
<protein>
    <submittedName>
        <fullName evidence="1">Outer membrane protein assembly factor BamC</fullName>
    </submittedName>
</protein>
<proteinExistence type="predicted"/>
<dbReference type="PROSITE" id="PS51257">
    <property type="entry name" value="PROKAR_LIPOPROTEIN"/>
    <property type="match status" value="1"/>
</dbReference>
<dbReference type="EMBL" id="CP041730">
    <property type="protein sequence ID" value="QDQ28151.1"/>
    <property type="molecule type" value="Genomic_DNA"/>
</dbReference>
<evidence type="ECO:0000313" key="1">
    <source>
        <dbReference type="EMBL" id="QDQ28151.1"/>
    </source>
</evidence>
<dbReference type="OrthoDB" id="5291099at2"/>
<sequence length="393" mass="42987">MIRSTRTAAAITLALLATGCSNTKFHVPFMGDDKPETPEYAQARDAIKNRPLELPPDLSAPAISTAYSIPGLTGVTLTESGKKALEDGVLMPKFDKVRMESTGGQRWLVVSAPAETIWPQARQFWLDQGFKLTTDSPATGILVTDWHEERPDLPVGGIRAALQRGLKTLYSTGMVDQYRMRIERGSDAGTTEIYISHRRMEENYVGQNREDTRWTVSPADPEREATQLKKLLVRLGVSADTAGQVVSTVTKQAIDHAAPASSTGASRASTVTMADGKRAIALEENFDRAWRRVGLALERAGFSIHDRDRSLGVYYVRPGVLQQSKDDSSFLSKLAFWKSEEKSTEASYKGPEYVVVVSGKDAKTTVRVSGKDGTALPDASANSLLDPLLVELR</sequence>
<dbReference type="AlphaFoldDB" id="A0A516SJ28"/>